<keyword evidence="5" id="KW-1185">Reference proteome</keyword>
<evidence type="ECO:0000313" key="4">
    <source>
        <dbReference type="EMBL" id="KAK1289290.1"/>
    </source>
</evidence>
<gene>
    <name evidence="4" type="ORF">QJS10_CPB18g01740</name>
</gene>
<dbReference type="InterPro" id="IPR001810">
    <property type="entry name" value="F-box_dom"/>
</dbReference>
<evidence type="ECO:0000256" key="1">
    <source>
        <dbReference type="SAM" id="MobiDB-lite"/>
    </source>
</evidence>
<dbReference type="Pfam" id="PF08268">
    <property type="entry name" value="FBA_3"/>
    <property type="match status" value="1"/>
</dbReference>
<name>A0AAV9CK89_ACOCL</name>
<dbReference type="InterPro" id="IPR036047">
    <property type="entry name" value="F-box-like_dom_sf"/>
</dbReference>
<evidence type="ECO:0000259" key="2">
    <source>
        <dbReference type="Pfam" id="PF00646"/>
    </source>
</evidence>
<dbReference type="SUPFAM" id="SSF81383">
    <property type="entry name" value="F-box domain"/>
    <property type="match status" value="1"/>
</dbReference>
<dbReference type="Pfam" id="PF00646">
    <property type="entry name" value="F-box"/>
    <property type="match status" value="1"/>
</dbReference>
<dbReference type="Proteomes" id="UP001180020">
    <property type="component" value="Unassembled WGS sequence"/>
</dbReference>
<feature type="region of interest" description="Disordered" evidence="1">
    <location>
        <begin position="1"/>
        <end position="34"/>
    </location>
</feature>
<accession>A0AAV9CK89</accession>
<comment type="caution">
    <text evidence="4">The sequence shown here is derived from an EMBL/GenBank/DDBJ whole genome shotgun (WGS) entry which is preliminary data.</text>
</comment>
<organism evidence="4 5">
    <name type="scientific">Acorus calamus</name>
    <name type="common">Sweet flag</name>
    <dbReference type="NCBI Taxonomy" id="4465"/>
    <lineage>
        <taxon>Eukaryota</taxon>
        <taxon>Viridiplantae</taxon>
        <taxon>Streptophyta</taxon>
        <taxon>Embryophyta</taxon>
        <taxon>Tracheophyta</taxon>
        <taxon>Spermatophyta</taxon>
        <taxon>Magnoliopsida</taxon>
        <taxon>Liliopsida</taxon>
        <taxon>Acoraceae</taxon>
        <taxon>Acorus</taxon>
    </lineage>
</organism>
<proteinExistence type="predicted"/>
<dbReference type="PANTHER" id="PTHR31111:SF136">
    <property type="entry name" value="F-BOX ASSOCIATED DOMAIN-CONTAINING PROTEIN"/>
    <property type="match status" value="1"/>
</dbReference>
<dbReference type="InterPro" id="IPR017451">
    <property type="entry name" value="F-box-assoc_interact_dom"/>
</dbReference>
<evidence type="ECO:0000259" key="3">
    <source>
        <dbReference type="Pfam" id="PF08268"/>
    </source>
</evidence>
<feature type="compositionally biased region" description="Polar residues" evidence="1">
    <location>
        <begin position="8"/>
        <end position="19"/>
    </location>
</feature>
<sequence length="451" mass="51360">MTHILDPTQPTGDDTSPIRQRTPIADLGRSGKNHVPEPNNDVLMEIFHRLPVENVYSLRGVCKKWLNFIDHPIFVNSHLTRSEPYLLLQLYDCAMSLWKTYFVEAQRSGDVVVVQSIDINPEFRIRGSCNGLVLLGRDLEYFVINPSTKRSIRLPPFPKNCAVDCICDVSLGFDPQARQYKAMLNFYDQGQHHFAITTVGLSESWRVISGGDQVYCPIHMRSSVWVNGAWHWFTHSGEHVVSLDASKEMFFYVRLPNREMKHKILLRLVVYEDCLAVFERVPPLISAPHHPRQLDIWVLQDLYKSEWRKHSFNMNSLEDQFIVQENSRASVQMDHNGGTLLDVGENRMPNYLKSVIGVGGNPIAFLKNGKVALLKGYQVRYTQFGTRVAYVKATHESLLAYNVERGEKCIVVGQELIPKSVYGIRVFAHRKSLRHVESSPSGGSVNKIGNA</sequence>
<feature type="domain" description="F-box associated beta-propeller type 3" evidence="3">
    <location>
        <begin position="123"/>
        <end position="337"/>
    </location>
</feature>
<protein>
    <submittedName>
        <fullName evidence="4">F-box protein</fullName>
    </submittedName>
</protein>
<dbReference type="Gene3D" id="1.20.1280.50">
    <property type="match status" value="1"/>
</dbReference>
<dbReference type="NCBIfam" id="TIGR01640">
    <property type="entry name" value="F_box_assoc_1"/>
    <property type="match status" value="1"/>
</dbReference>
<reference evidence="4" key="1">
    <citation type="journal article" date="2023" name="Nat. Commun.">
        <title>Diploid and tetraploid genomes of Acorus and the evolution of monocots.</title>
        <authorList>
            <person name="Ma L."/>
            <person name="Liu K.W."/>
            <person name="Li Z."/>
            <person name="Hsiao Y.Y."/>
            <person name="Qi Y."/>
            <person name="Fu T."/>
            <person name="Tang G.D."/>
            <person name="Zhang D."/>
            <person name="Sun W.H."/>
            <person name="Liu D.K."/>
            <person name="Li Y."/>
            <person name="Chen G.Z."/>
            <person name="Liu X.D."/>
            <person name="Liao X.Y."/>
            <person name="Jiang Y.T."/>
            <person name="Yu X."/>
            <person name="Hao Y."/>
            <person name="Huang J."/>
            <person name="Zhao X.W."/>
            <person name="Ke S."/>
            <person name="Chen Y.Y."/>
            <person name="Wu W.L."/>
            <person name="Hsu J.L."/>
            <person name="Lin Y.F."/>
            <person name="Huang M.D."/>
            <person name="Li C.Y."/>
            <person name="Huang L."/>
            <person name="Wang Z.W."/>
            <person name="Zhao X."/>
            <person name="Zhong W.Y."/>
            <person name="Peng D.H."/>
            <person name="Ahmad S."/>
            <person name="Lan S."/>
            <person name="Zhang J.S."/>
            <person name="Tsai W.C."/>
            <person name="Van de Peer Y."/>
            <person name="Liu Z.J."/>
        </authorList>
    </citation>
    <scope>NUCLEOTIDE SEQUENCE</scope>
    <source>
        <strain evidence="4">CP</strain>
    </source>
</reference>
<evidence type="ECO:0000313" key="5">
    <source>
        <dbReference type="Proteomes" id="UP001180020"/>
    </source>
</evidence>
<dbReference type="PANTHER" id="PTHR31111">
    <property type="entry name" value="BNAA05G37150D PROTEIN-RELATED"/>
    <property type="match status" value="1"/>
</dbReference>
<dbReference type="InterPro" id="IPR013187">
    <property type="entry name" value="F-box-assoc_dom_typ3"/>
</dbReference>
<dbReference type="EMBL" id="JAUJYO010000018">
    <property type="protein sequence ID" value="KAK1289290.1"/>
    <property type="molecule type" value="Genomic_DNA"/>
</dbReference>
<dbReference type="AlphaFoldDB" id="A0AAV9CK89"/>
<feature type="domain" description="F-box" evidence="2">
    <location>
        <begin position="40"/>
        <end position="74"/>
    </location>
</feature>
<reference evidence="4" key="2">
    <citation type="submission" date="2023-06" db="EMBL/GenBank/DDBJ databases">
        <authorList>
            <person name="Ma L."/>
            <person name="Liu K.-W."/>
            <person name="Li Z."/>
            <person name="Hsiao Y.-Y."/>
            <person name="Qi Y."/>
            <person name="Fu T."/>
            <person name="Tang G."/>
            <person name="Zhang D."/>
            <person name="Sun W.-H."/>
            <person name="Liu D.-K."/>
            <person name="Li Y."/>
            <person name="Chen G.-Z."/>
            <person name="Liu X.-D."/>
            <person name="Liao X.-Y."/>
            <person name="Jiang Y.-T."/>
            <person name="Yu X."/>
            <person name="Hao Y."/>
            <person name="Huang J."/>
            <person name="Zhao X.-W."/>
            <person name="Ke S."/>
            <person name="Chen Y.-Y."/>
            <person name="Wu W.-L."/>
            <person name="Hsu J.-L."/>
            <person name="Lin Y.-F."/>
            <person name="Huang M.-D."/>
            <person name="Li C.-Y."/>
            <person name="Huang L."/>
            <person name="Wang Z.-W."/>
            <person name="Zhao X."/>
            <person name="Zhong W.-Y."/>
            <person name="Peng D.-H."/>
            <person name="Ahmad S."/>
            <person name="Lan S."/>
            <person name="Zhang J.-S."/>
            <person name="Tsai W.-C."/>
            <person name="Van De Peer Y."/>
            <person name="Liu Z.-J."/>
        </authorList>
    </citation>
    <scope>NUCLEOTIDE SEQUENCE</scope>
    <source>
        <strain evidence="4">CP</strain>
        <tissue evidence="4">Leaves</tissue>
    </source>
</reference>